<dbReference type="Pfam" id="PF12796">
    <property type="entry name" value="Ank_2"/>
    <property type="match status" value="1"/>
</dbReference>
<keyword evidence="3" id="KW-1185">Reference proteome</keyword>
<sequence>MYQIPIIEMAKLGQTEAIIEWLNTYTQKNDLLNIDEEDDEGNSAILIAARRNDLKMLKILLDHGANRNVVDVYGRNALYWAKENGNTKMQFLLETPAKEISGDETMAIENSSSFKTISEEQEEIQSSVDKSQELTLGESQFKYIKIPSSNNSTANQRSPLQFQSMFRKSENDLPFLALNAAQKLAGFLEDTTDEESFSLTL</sequence>
<dbReference type="EMBL" id="UGOD01000008">
    <property type="protein sequence ID" value="STX81680.1"/>
    <property type="molecule type" value="Genomic_DNA"/>
</dbReference>
<gene>
    <name evidence="2" type="ORF">NCTC13316_03555</name>
</gene>
<dbReference type="AlphaFoldDB" id="A0A378KBG6"/>
<proteinExistence type="predicted"/>
<evidence type="ECO:0000256" key="1">
    <source>
        <dbReference type="PROSITE-ProRule" id="PRU00023"/>
    </source>
</evidence>
<keyword evidence="1" id="KW-0040">ANK repeat</keyword>
<dbReference type="OrthoDB" id="5655154at2"/>
<name>A0A378KBG6_9GAMM</name>
<protein>
    <submittedName>
        <fullName evidence="2">Ankyrin repeat protein</fullName>
    </submittedName>
</protein>
<dbReference type="RefSeq" id="WP_115333034.1">
    <property type="nucleotide sequence ID" value="NZ_CAAAHP010000014.1"/>
</dbReference>
<dbReference type="Proteomes" id="UP000254794">
    <property type="component" value="Unassembled WGS sequence"/>
</dbReference>
<evidence type="ECO:0000313" key="2">
    <source>
        <dbReference type="EMBL" id="STX81680.1"/>
    </source>
</evidence>
<reference evidence="2 3" key="1">
    <citation type="submission" date="2018-06" db="EMBL/GenBank/DDBJ databases">
        <authorList>
            <consortium name="Pathogen Informatics"/>
            <person name="Doyle S."/>
        </authorList>
    </citation>
    <scope>NUCLEOTIDE SEQUENCE [LARGE SCALE GENOMIC DNA]</scope>
    <source>
        <strain evidence="2 3">NCTC13316</strain>
    </source>
</reference>
<dbReference type="Gene3D" id="1.25.40.20">
    <property type="entry name" value="Ankyrin repeat-containing domain"/>
    <property type="match status" value="1"/>
</dbReference>
<feature type="repeat" description="ANK" evidence="1">
    <location>
        <begin position="40"/>
        <end position="72"/>
    </location>
</feature>
<dbReference type="SMART" id="SM00248">
    <property type="entry name" value="ANK"/>
    <property type="match status" value="2"/>
</dbReference>
<accession>A0A378KBG6</accession>
<evidence type="ECO:0000313" key="3">
    <source>
        <dbReference type="Proteomes" id="UP000254794"/>
    </source>
</evidence>
<dbReference type="InterPro" id="IPR036770">
    <property type="entry name" value="Ankyrin_rpt-contain_sf"/>
</dbReference>
<dbReference type="PROSITE" id="PS50088">
    <property type="entry name" value="ANK_REPEAT"/>
    <property type="match status" value="1"/>
</dbReference>
<organism evidence="2 3">
    <name type="scientific">Legionella busanensis</name>
    <dbReference type="NCBI Taxonomy" id="190655"/>
    <lineage>
        <taxon>Bacteria</taxon>
        <taxon>Pseudomonadati</taxon>
        <taxon>Pseudomonadota</taxon>
        <taxon>Gammaproteobacteria</taxon>
        <taxon>Legionellales</taxon>
        <taxon>Legionellaceae</taxon>
        <taxon>Legionella</taxon>
    </lineage>
</organism>
<dbReference type="SUPFAM" id="SSF48403">
    <property type="entry name" value="Ankyrin repeat"/>
    <property type="match status" value="1"/>
</dbReference>
<dbReference type="PROSITE" id="PS50297">
    <property type="entry name" value="ANK_REP_REGION"/>
    <property type="match status" value="1"/>
</dbReference>
<dbReference type="InterPro" id="IPR002110">
    <property type="entry name" value="Ankyrin_rpt"/>
</dbReference>